<evidence type="ECO:0000313" key="1">
    <source>
        <dbReference type="EMBL" id="KAG8069577.1"/>
    </source>
</evidence>
<gene>
    <name evidence="1" type="ORF">GUJ93_ZPchr0006g45924</name>
</gene>
<organism evidence="1 2">
    <name type="scientific">Zizania palustris</name>
    <name type="common">Northern wild rice</name>
    <dbReference type="NCBI Taxonomy" id="103762"/>
    <lineage>
        <taxon>Eukaryota</taxon>
        <taxon>Viridiplantae</taxon>
        <taxon>Streptophyta</taxon>
        <taxon>Embryophyta</taxon>
        <taxon>Tracheophyta</taxon>
        <taxon>Spermatophyta</taxon>
        <taxon>Magnoliopsida</taxon>
        <taxon>Liliopsida</taxon>
        <taxon>Poales</taxon>
        <taxon>Poaceae</taxon>
        <taxon>BOP clade</taxon>
        <taxon>Oryzoideae</taxon>
        <taxon>Oryzeae</taxon>
        <taxon>Zizaniinae</taxon>
        <taxon>Zizania</taxon>
    </lineage>
</organism>
<sequence>MSHSHGDTISLHPSSAQSNMDEIENVIYAAPSATVFPMRPPSPPRASIPISTSLVLLLALAKRPLHGTPSPQIEELIGNFFWVMTQAESLPCMPIDEE</sequence>
<reference evidence="1" key="2">
    <citation type="submission" date="2021-02" db="EMBL/GenBank/DDBJ databases">
        <authorList>
            <person name="Kimball J.A."/>
            <person name="Haas M.W."/>
            <person name="Macchietto M."/>
            <person name="Kono T."/>
            <person name="Duquette J."/>
            <person name="Shao M."/>
        </authorList>
    </citation>
    <scope>NUCLEOTIDE SEQUENCE</scope>
    <source>
        <tissue evidence="1">Fresh leaf tissue</tissue>
    </source>
</reference>
<reference evidence="1" key="1">
    <citation type="journal article" date="2021" name="bioRxiv">
        <title>Whole Genome Assembly and Annotation of Northern Wild Rice, Zizania palustris L., Supports a Whole Genome Duplication in the Zizania Genus.</title>
        <authorList>
            <person name="Haas M."/>
            <person name="Kono T."/>
            <person name="Macchietto M."/>
            <person name="Millas R."/>
            <person name="McGilp L."/>
            <person name="Shao M."/>
            <person name="Duquette J."/>
            <person name="Hirsch C.N."/>
            <person name="Kimball J."/>
        </authorList>
    </citation>
    <scope>NUCLEOTIDE SEQUENCE</scope>
    <source>
        <tissue evidence="1">Fresh leaf tissue</tissue>
    </source>
</reference>
<proteinExistence type="predicted"/>
<protein>
    <submittedName>
        <fullName evidence="1">Uncharacterized protein</fullName>
    </submittedName>
</protein>
<name>A0A8J5SR73_ZIZPA</name>
<dbReference type="EMBL" id="JAAALK010000283">
    <property type="protein sequence ID" value="KAG8069577.1"/>
    <property type="molecule type" value="Genomic_DNA"/>
</dbReference>
<dbReference type="Proteomes" id="UP000729402">
    <property type="component" value="Unassembled WGS sequence"/>
</dbReference>
<evidence type="ECO:0000313" key="2">
    <source>
        <dbReference type="Proteomes" id="UP000729402"/>
    </source>
</evidence>
<comment type="caution">
    <text evidence="1">The sequence shown here is derived from an EMBL/GenBank/DDBJ whole genome shotgun (WGS) entry which is preliminary data.</text>
</comment>
<accession>A0A8J5SR73</accession>
<dbReference type="AlphaFoldDB" id="A0A8J5SR73"/>
<keyword evidence="2" id="KW-1185">Reference proteome</keyword>